<evidence type="ECO:0000256" key="4">
    <source>
        <dbReference type="SAM" id="SignalP"/>
    </source>
</evidence>
<name>A0A4V6AWU5_STRLS</name>
<feature type="disulfide bond" evidence="2">
    <location>
        <begin position="1202"/>
        <end position="1255"/>
    </location>
</feature>
<proteinExistence type="predicted"/>
<dbReference type="SUPFAM" id="SSF52266">
    <property type="entry name" value="SGNH hydrolase"/>
    <property type="match status" value="1"/>
</dbReference>
<gene>
    <name evidence="5" type="ORF">E4U91_28275</name>
</gene>
<dbReference type="CDD" id="cd01823">
    <property type="entry name" value="SEST_like"/>
    <property type="match status" value="1"/>
</dbReference>
<feature type="active site" description="Nucleophile" evidence="1">
    <location>
        <position position="1002"/>
    </location>
</feature>
<evidence type="ECO:0000313" key="6">
    <source>
        <dbReference type="Proteomes" id="UP000305929"/>
    </source>
</evidence>
<feature type="compositionally biased region" description="Basic and acidic residues" evidence="3">
    <location>
        <begin position="414"/>
        <end position="425"/>
    </location>
</feature>
<protein>
    <submittedName>
        <fullName evidence="5">SGNH/GDSL hydrolase family protein</fullName>
    </submittedName>
</protein>
<feature type="disulfide bond" evidence="2">
    <location>
        <begin position="1036"/>
        <end position="1074"/>
    </location>
</feature>
<organism evidence="5 6">
    <name type="scientific">Streptomyces lasalocidi</name>
    <name type="common">Streptomyces lasaliensis</name>
    <dbReference type="NCBI Taxonomy" id="324833"/>
    <lineage>
        <taxon>Bacteria</taxon>
        <taxon>Bacillati</taxon>
        <taxon>Actinomycetota</taxon>
        <taxon>Actinomycetes</taxon>
        <taxon>Kitasatosporales</taxon>
        <taxon>Streptomycetaceae</taxon>
        <taxon>Streptomyces</taxon>
    </lineage>
</organism>
<dbReference type="EMBL" id="SZNQ01000001">
    <property type="protein sequence ID" value="TKT05243.1"/>
    <property type="molecule type" value="Genomic_DNA"/>
</dbReference>
<feature type="region of interest" description="Disordered" evidence="3">
    <location>
        <begin position="389"/>
        <end position="425"/>
    </location>
</feature>
<dbReference type="OrthoDB" id="5503950at2"/>
<evidence type="ECO:0000313" key="5">
    <source>
        <dbReference type="EMBL" id="TKT05243.1"/>
    </source>
</evidence>
<feature type="chain" id="PRO_5020265349" evidence="4">
    <location>
        <begin position="19"/>
        <end position="1300"/>
    </location>
</feature>
<feature type="region of interest" description="Disordered" evidence="3">
    <location>
        <begin position="16"/>
        <end position="55"/>
    </location>
</feature>
<evidence type="ECO:0000256" key="3">
    <source>
        <dbReference type="SAM" id="MobiDB-lite"/>
    </source>
</evidence>
<dbReference type="PANTHER" id="PTHR37981:SF1">
    <property type="entry name" value="SGNH HYDROLASE-TYPE ESTERASE DOMAIN-CONTAINING PROTEIN"/>
    <property type="match status" value="1"/>
</dbReference>
<sequence length="1300" mass="139056">MAACAVLTGLIQTTPAAAQTAAQPTPKPPGKHTSDAPSRVGDPAAKLGRGWDTSPDRAVTTAADIGGLKILAADSKDAYVWRTVATLAEPGLPADTWIGNACAMDRDHVAAVYAPRTFTNKPDLMQGGAFTALIDVKTEQVTKLPFTASLAYFAPSCNPQTHTAVFTAFRDNHTRLVTVTKNGETTADDSVAGQVTSAVPVDDGVVAARGQHLIHLDLSGKERRLAGADSVPYQIRPTRDGIAFLDHIDDTAHARLWSERGKPLTLAAGKVGDLALKQGTGGRVFLTGHAENVSLAGSAVTRLNASADAQVSSHGRLAVDPVLTPGVRAGLDHISDAGKSFTKAEPAPGTPKTQDPTDEGAAPLTITSTAPSTGEKIIQAVLDTTSATGKESFSPALDTTGKRLPGTRQSTLTDDERANNPVDTDRWCSIPRNDVKALALQPTPNQVEWAVDMAIRGELRATWVKQGGWRSQAGLGTVDPQGLFPPPTLKGGGRIPAQVLLGVLAQESNLWQAESGSIPGQMGNPLAAIAGFYGHKGDTTEEYWKIYWQNSDCGYGVGQVTDGMRLAGHEKPGETSLPPAKQKAVALDYAVNIAASMYILADKWNEVHTPGQTITVNNDDPSKPENWFAALWNYNLGFNPNNGDGKPWGLGWYNNPANPIYPPSRHPFMTDPHDAAKPQDWPYEEKVMGWSAWSIDTGYSYSTEGRQDWPGESGYSTVGFRPAWWINSAQRDLIKPPLDAFCNPSNNCNAASPPDCPDAECYKQYWWHGSNVTWKQNCATDCGNENIKYATLRAEPGRGYRLQYGAPTCGAAPAGALIVESVPDNLDTYSDCGSSGTDAGHFQFTFYPNPSATGPGLGPYQAKGDLHQIGGGHGGHFWYTHTRDTAHLGGDSGLMTVKGTWTLDRNVEWARVLVHLPDTGAHTRQAAYVIGGSDSTSSHRIVEQRANRWVSLGAFRFTGTPSVTLTNATDDGTADEDVAWDAVAFQPLPGKPNKAVVAMGDSYSSGEGASDPGGNDYYPESDYAGKVAGEKVRDDCHRSKYAWTRRAILPGEQLSTGELDDAWSARMDYHLVACSGARHYNILNTPQTGELPQIQQGYLDQNTTLVALSIGGNDMAFGDVIKKCITAITDVCQNKSISNRDPDTGEPTAGDTPALKDWLPSWAHDTIRPRLSKTLNELHKKAPNAKIVLMGYPRLLERNGQCVSGIGTEEAPWLNDMGDLVAAEMKGAVGDANLQYQANAVFADPRPAFAGQAICGDPETIHGIVLTGQANADSTPSMKSFHPKVSGTMNYAKAFEDALR</sequence>
<dbReference type="InterPro" id="IPR036514">
    <property type="entry name" value="SGNH_hydro_sf"/>
</dbReference>
<feature type="region of interest" description="Disordered" evidence="3">
    <location>
        <begin position="339"/>
        <end position="372"/>
    </location>
</feature>
<dbReference type="GO" id="GO:0004806">
    <property type="term" value="F:triacylglycerol lipase activity"/>
    <property type="evidence" value="ECO:0007669"/>
    <property type="project" value="TreeGrafter"/>
</dbReference>
<keyword evidence="2" id="KW-1015">Disulfide bond</keyword>
<feature type="active site" evidence="1">
    <location>
        <position position="1282"/>
    </location>
</feature>
<dbReference type="Gene3D" id="3.40.50.1110">
    <property type="entry name" value="SGNH hydrolase"/>
    <property type="match status" value="1"/>
</dbReference>
<dbReference type="Proteomes" id="UP000305929">
    <property type="component" value="Unassembled WGS sequence"/>
</dbReference>
<feature type="region of interest" description="Disordered" evidence="3">
    <location>
        <begin position="1135"/>
        <end position="1155"/>
    </location>
</feature>
<comment type="caution">
    <text evidence="5">The sequence shown here is derived from an EMBL/GenBank/DDBJ whole genome shotgun (WGS) entry which is preliminary data.</text>
</comment>
<keyword evidence="5" id="KW-0378">Hydrolase</keyword>
<evidence type="ECO:0000256" key="1">
    <source>
        <dbReference type="PIRSR" id="PIRSR637460-1"/>
    </source>
</evidence>
<feature type="signal peptide" evidence="4">
    <location>
        <begin position="1"/>
        <end position="18"/>
    </location>
</feature>
<accession>A0A4V6AWU5</accession>
<dbReference type="PANTHER" id="PTHR37981">
    <property type="entry name" value="LIPASE 2"/>
    <property type="match status" value="1"/>
</dbReference>
<evidence type="ECO:0000256" key="2">
    <source>
        <dbReference type="PIRSR" id="PIRSR637460-2"/>
    </source>
</evidence>
<keyword evidence="6" id="KW-1185">Reference proteome</keyword>
<reference evidence="5 6" key="1">
    <citation type="submission" date="2019-04" db="EMBL/GenBank/DDBJ databases">
        <title>Streptomyces lasaliensis sp. nov., an Actinomycete isolated from soil which produces the polyether antibiotic lasalocid.</title>
        <authorList>
            <person name="Erwin G."/>
            <person name="Haber C."/>
        </authorList>
    </citation>
    <scope>NUCLEOTIDE SEQUENCE [LARGE SCALE GENOMIC DNA]</scope>
    <source>
        <strain evidence="5 6">X-537</strain>
    </source>
</reference>
<dbReference type="GO" id="GO:0019433">
    <property type="term" value="P:triglyceride catabolic process"/>
    <property type="evidence" value="ECO:0007669"/>
    <property type="project" value="TreeGrafter"/>
</dbReference>
<dbReference type="InterPro" id="IPR037460">
    <property type="entry name" value="SEST-like"/>
</dbReference>
<keyword evidence="4" id="KW-0732">Signal</keyword>